<keyword evidence="3" id="KW-1185">Reference proteome</keyword>
<evidence type="ECO:0000313" key="3">
    <source>
        <dbReference type="Proteomes" id="UP000609651"/>
    </source>
</evidence>
<dbReference type="EMBL" id="WTPX01000108">
    <property type="protein sequence ID" value="NNJ26933.1"/>
    <property type="molecule type" value="Genomic_DNA"/>
</dbReference>
<evidence type="ECO:0000259" key="1">
    <source>
        <dbReference type="Pfam" id="PF03819"/>
    </source>
</evidence>
<name>A0ABX1VI14_9PLAN</name>
<gene>
    <name evidence="2" type="ORF">LzC2_30290</name>
</gene>
<dbReference type="Gene3D" id="1.10.287.1080">
    <property type="entry name" value="MazG-like"/>
    <property type="match status" value="1"/>
</dbReference>
<protein>
    <recommendedName>
        <fullName evidence="1">NTP pyrophosphohydrolase MazG-like domain-containing protein</fullName>
    </recommendedName>
</protein>
<sequence>MPAAPSPVRLPPTGEPISLQDVQRLIRSMFGEKDAARGPEATFLWFTEEIGELAGALRNGTREELALEFADVLAWLATLANIAGVDLEEAVRAKYGSGCPRCGAAVCVCDPAKKP</sequence>
<dbReference type="Proteomes" id="UP000609651">
    <property type="component" value="Unassembled WGS sequence"/>
</dbReference>
<dbReference type="Pfam" id="PF03819">
    <property type="entry name" value="MazG"/>
    <property type="match status" value="1"/>
</dbReference>
<comment type="caution">
    <text evidence="2">The sequence shown here is derived from an EMBL/GenBank/DDBJ whole genome shotgun (WGS) entry which is preliminary data.</text>
</comment>
<accession>A0ABX1VI14</accession>
<dbReference type="InterPro" id="IPR004518">
    <property type="entry name" value="MazG-like_dom"/>
</dbReference>
<dbReference type="SUPFAM" id="SSF101386">
    <property type="entry name" value="all-alpha NTP pyrophosphatases"/>
    <property type="match status" value="1"/>
</dbReference>
<proteinExistence type="predicted"/>
<dbReference type="PANTHER" id="PTHR42702">
    <property type="entry name" value="NUCLEOTIDE PYROPHOSPHOHYDROLASE"/>
    <property type="match status" value="1"/>
</dbReference>
<reference evidence="2 3" key="1">
    <citation type="journal article" date="2020" name="Syst. Appl. Microbiol.">
        <title>Alienimonas chondri sp. nov., a novel planctomycete isolated from the biofilm of the red alga Chondrus crispus.</title>
        <authorList>
            <person name="Vitorino I."/>
            <person name="Albuquerque L."/>
            <person name="Wiegand S."/>
            <person name="Kallscheuer N."/>
            <person name="da Costa M.S."/>
            <person name="Lobo-da-Cunha A."/>
            <person name="Jogler C."/>
            <person name="Lage O.M."/>
        </authorList>
    </citation>
    <scope>NUCLEOTIDE SEQUENCE [LARGE SCALE GENOMIC DNA]</scope>
    <source>
        <strain evidence="2 3">LzC2</strain>
    </source>
</reference>
<dbReference type="CDD" id="cd11535">
    <property type="entry name" value="NTP-PPase_SsMazG"/>
    <property type="match status" value="1"/>
</dbReference>
<dbReference type="RefSeq" id="WP_171188447.1">
    <property type="nucleotide sequence ID" value="NZ_WTPX01000108.1"/>
</dbReference>
<evidence type="ECO:0000313" key="2">
    <source>
        <dbReference type="EMBL" id="NNJ26933.1"/>
    </source>
</evidence>
<feature type="domain" description="NTP pyrophosphohydrolase MazG-like" evidence="1">
    <location>
        <begin position="38"/>
        <end position="92"/>
    </location>
</feature>
<organism evidence="2 3">
    <name type="scientific">Alienimonas chondri</name>
    <dbReference type="NCBI Taxonomy" id="2681879"/>
    <lineage>
        <taxon>Bacteria</taxon>
        <taxon>Pseudomonadati</taxon>
        <taxon>Planctomycetota</taxon>
        <taxon>Planctomycetia</taxon>
        <taxon>Planctomycetales</taxon>
        <taxon>Planctomycetaceae</taxon>
        <taxon>Alienimonas</taxon>
    </lineage>
</organism>
<dbReference type="PANTHER" id="PTHR42702:SF1">
    <property type="entry name" value="REGULATORY PROTEIN FOR BETA-LACTAMASE"/>
    <property type="match status" value="1"/>
</dbReference>